<evidence type="ECO:0000256" key="5">
    <source>
        <dbReference type="ARBA" id="ARBA00023242"/>
    </source>
</evidence>
<evidence type="ECO:0000313" key="7">
    <source>
        <dbReference type="EMBL" id="CEG44853.1"/>
    </source>
</evidence>
<evidence type="ECO:0000313" key="8">
    <source>
        <dbReference type="Proteomes" id="UP000054928"/>
    </source>
</evidence>
<dbReference type="RefSeq" id="XP_024581222.1">
    <property type="nucleotide sequence ID" value="XM_024731000.1"/>
</dbReference>
<evidence type="ECO:0000256" key="2">
    <source>
        <dbReference type="ARBA" id="ARBA00004584"/>
    </source>
</evidence>
<evidence type="ECO:0000256" key="4">
    <source>
        <dbReference type="ARBA" id="ARBA00022454"/>
    </source>
</evidence>
<dbReference type="GO" id="GO:0005634">
    <property type="term" value="C:nucleus"/>
    <property type="evidence" value="ECO:0007669"/>
    <property type="project" value="UniProtKB-SubCell"/>
</dbReference>
<dbReference type="InterPro" id="IPR025204">
    <property type="entry name" value="CENP-L"/>
</dbReference>
<dbReference type="PANTHER" id="PTHR31740:SF2">
    <property type="entry name" value="CENTROMERE PROTEIN L"/>
    <property type="match status" value="1"/>
</dbReference>
<organism evidence="7 8">
    <name type="scientific">Plasmopara halstedii</name>
    <name type="common">Downy mildew of sunflower</name>
    <dbReference type="NCBI Taxonomy" id="4781"/>
    <lineage>
        <taxon>Eukaryota</taxon>
        <taxon>Sar</taxon>
        <taxon>Stramenopiles</taxon>
        <taxon>Oomycota</taxon>
        <taxon>Peronosporomycetes</taxon>
        <taxon>Peronosporales</taxon>
        <taxon>Peronosporaceae</taxon>
        <taxon>Plasmopara</taxon>
    </lineage>
</organism>
<dbReference type="STRING" id="4781.A0A0P1AV79"/>
<dbReference type="OrthoDB" id="61797at2759"/>
<dbReference type="EMBL" id="CCYD01001336">
    <property type="protein sequence ID" value="CEG44853.1"/>
    <property type="molecule type" value="Genomic_DNA"/>
</dbReference>
<dbReference type="OMA" id="ACGQQFG"/>
<keyword evidence="4" id="KW-0158">Chromosome</keyword>
<reference evidence="8" key="1">
    <citation type="submission" date="2014-09" db="EMBL/GenBank/DDBJ databases">
        <authorList>
            <person name="Sharma Rahul"/>
            <person name="Thines Marco"/>
        </authorList>
    </citation>
    <scope>NUCLEOTIDE SEQUENCE [LARGE SCALE GENOMIC DNA]</scope>
</reference>
<dbReference type="Pfam" id="PF13092">
    <property type="entry name" value="CENP-L"/>
    <property type="match status" value="1"/>
</dbReference>
<comment type="subcellular location">
    <subcellularLocation>
        <location evidence="2">Chromosome</location>
        <location evidence="2">Centromere</location>
    </subcellularLocation>
    <subcellularLocation>
        <location evidence="1">Nucleus</location>
    </subcellularLocation>
</comment>
<proteinExistence type="inferred from homology"/>
<dbReference type="GO" id="GO:0000775">
    <property type="term" value="C:chromosome, centromeric region"/>
    <property type="evidence" value="ECO:0007669"/>
    <property type="project" value="UniProtKB-SubCell"/>
</dbReference>
<evidence type="ECO:0000256" key="6">
    <source>
        <dbReference type="ARBA" id="ARBA00023328"/>
    </source>
</evidence>
<evidence type="ECO:0000256" key="3">
    <source>
        <dbReference type="ARBA" id="ARBA00011060"/>
    </source>
</evidence>
<sequence>MVREAAVLERERSGLEHVLLHRRWFLHYASPLFHFECSQLSEYAHDLVKTLRAAALRACGQQFGYSVSIQNAEKLVVFEIHEERDNRRNIKVNATLAQGEGFERSGGFVLYLQTDVEQRFPPKGRERQQLILMRGDAELLRWICSWLQHCFQCVVSIHVVHIQQQNLKRMARDWAVASLVAEEISIVSEERGGDSQEIQANYFGRYNEPPKAPLLLEYRATNEAGVLRTYTMTVPWVTLRRLFWQNNDRSKGNHPHPHVPELIELVELLYFDSLPFDLSTCELERVEMQQVVIHSNGSVELYSMDFVHAVLTTLLELPALQSRATYSCPETTL</sequence>
<accession>A0A0P1AV79</accession>
<dbReference type="Proteomes" id="UP000054928">
    <property type="component" value="Unassembled WGS sequence"/>
</dbReference>
<protein>
    <submittedName>
        <fullName evidence="7">Centromere subunit L</fullName>
    </submittedName>
</protein>
<evidence type="ECO:0000256" key="1">
    <source>
        <dbReference type="ARBA" id="ARBA00004123"/>
    </source>
</evidence>
<dbReference type="AlphaFoldDB" id="A0A0P1AV79"/>
<comment type="similarity">
    <text evidence="3">Belongs to the CENP-L/IML3 family.</text>
</comment>
<name>A0A0P1AV79_PLAHL</name>
<dbReference type="GeneID" id="36396240"/>
<keyword evidence="8" id="KW-1185">Reference proteome</keyword>
<dbReference type="PANTHER" id="PTHR31740">
    <property type="entry name" value="CENTROMERE PROTEIN L"/>
    <property type="match status" value="1"/>
</dbReference>
<keyword evidence="6" id="KW-0137">Centromere</keyword>
<keyword evidence="5" id="KW-0539">Nucleus</keyword>